<dbReference type="Gene3D" id="1.25.40.80">
    <property type="match status" value="1"/>
</dbReference>
<evidence type="ECO:0000256" key="4">
    <source>
        <dbReference type="SAM" id="MobiDB-lite"/>
    </source>
</evidence>
<keyword evidence="2 3" id="KW-0274">FAD</keyword>
<sequence>MSTHLRKLHAGQAHPEPTAAPNLSFPTRYADILDRIAAIDPVRYGRSRNFLNGALTYLSPYLSRGVISTRQVYEVLQARGFTFDDKQKLASELGWRDYFQRVWEARGDELFTDLRQPQPGAQHHQLPRALPEARTGIAAVDGYLRQLPATGYLHNHLRMYVASLACCIGRAHWSAPAAWLYYHLLDGDLASNTCSWQWVAGAFASKQYYCNQENINHYTGSQQHHTYLDVAYSELPTLPVPPELQATVAPDLETPLPVTPTPIIDPARPLLLYNSYHLDPQWRADEPANRILLLEPSHFRRFPVSGAVLAFIQQLATDNIPGIQVFVGEVTELPHLADVPAIYTRQHPTTAHYPGIHDAHSWLVPEVAGYFPSFFSYWKKCEKVLRRQEVNDTV</sequence>
<feature type="domain" description="Cryptochrome/DNA photolyase FAD-binding" evidence="5">
    <location>
        <begin position="91"/>
        <end position="213"/>
    </location>
</feature>
<evidence type="ECO:0000259" key="5">
    <source>
        <dbReference type="Pfam" id="PF03441"/>
    </source>
</evidence>
<dbReference type="InterPro" id="IPR005101">
    <property type="entry name" value="Cryptochr/Photolyase_FAD-bd"/>
</dbReference>
<dbReference type="Proteomes" id="UP000273500">
    <property type="component" value="Unassembled WGS sequence"/>
</dbReference>
<dbReference type="GO" id="GO:0005737">
    <property type="term" value="C:cytoplasm"/>
    <property type="evidence" value="ECO:0007669"/>
    <property type="project" value="TreeGrafter"/>
</dbReference>
<feature type="binding site" evidence="3">
    <location>
        <begin position="92"/>
        <end position="99"/>
    </location>
    <ligand>
        <name>FAD</name>
        <dbReference type="ChEBI" id="CHEBI:57692"/>
    </ligand>
</feature>
<evidence type="ECO:0000256" key="3">
    <source>
        <dbReference type="PIRSR" id="PIRSR602081-1"/>
    </source>
</evidence>
<feature type="binding site" evidence="3">
    <location>
        <position position="44"/>
    </location>
    <ligand>
        <name>FAD</name>
        <dbReference type="ChEBI" id="CHEBI:57692"/>
    </ligand>
</feature>
<comment type="caution">
    <text evidence="6">The sequence shown here is derived from an EMBL/GenBank/DDBJ whole genome shotgun (WGS) entry which is preliminary data.</text>
</comment>
<name>A0A3R9P4G8_9BACT</name>
<dbReference type="AlphaFoldDB" id="A0A3R9P4G8"/>
<dbReference type="GO" id="GO:0032922">
    <property type="term" value="P:circadian regulation of gene expression"/>
    <property type="evidence" value="ECO:0007669"/>
    <property type="project" value="TreeGrafter"/>
</dbReference>
<accession>A0A3R9P4G8</accession>
<proteinExistence type="predicted"/>
<dbReference type="EMBL" id="RWIT01000002">
    <property type="protein sequence ID" value="RSK49959.1"/>
    <property type="molecule type" value="Genomic_DNA"/>
</dbReference>
<dbReference type="InterPro" id="IPR002081">
    <property type="entry name" value="Cryptochrome/DNA_photolyase_1"/>
</dbReference>
<evidence type="ECO:0000256" key="2">
    <source>
        <dbReference type="ARBA" id="ARBA00022827"/>
    </source>
</evidence>
<organism evidence="6 7">
    <name type="scientific">Hymenobacter rigui</name>
    <dbReference type="NCBI Taxonomy" id="334424"/>
    <lineage>
        <taxon>Bacteria</taxon>
        <taxon>Pseudomonadati</taxon>
        <taxon>Bacteroidota</taxon>
        <taxon>Cytophagia</taxon>
        <taxon>Cytophagales</taxon>
        <taxon>Hymenobacteraceae</taxon>
        <taxon>Hymenobacter</taxon>
    </lineage>
</organism>
<reference evidence="6 7" key="1">
    <citation type="submission" date="2018-12" db="EMBL/GenBank/DDBJ databases">
        <authorList>
            <person name="Feng G."/>
            <person name="Zhu H."/>
        </authorList>
    </citation>
    <scope>NUCLEOTIDE SEQUENCE [LARGE SCALE GENOMIC DNA]</scope>
    <source>
        <strain evidence="6 7">KCTC 12533</strain>
    </source>
</reference>
<evidence type="ECO:0000313" key="6">
    <source>
        <dbReference type="EMBL" id="RSK49959.1"/>
    </source>
</evidence>
<gene>
    <name evidence="6" type="ORF">EI291_04740</name>
</gene>
<protein>
    <submittedName>
        <fullName evidence="6">Deoxyribodipyrimidine photolyase</fullName>
    </submittedName>
</protein>
<feature type="region of interest" description="Disordered" evidence="4">
    <location>
        <begin position="1"/>
        <end position="22"/>
    </location>
</feature>
<dbReference type="GO" id="GO:0003904">
    <property type="term" value="F:deoxyribodipyrimidine photo-lyase activity"/>
    <property type="evidence" value="ECO:0007669"/>
    <property type="project" value="TreeGrafter"/>
</dbReference>
<dbReference type="Gene3D" id="1.10.579.10">
    <property type="entry name" value="DNA Cyclobutane Dipyrimidine Photolyase, subunit A, domain 3"/>
    <property type="match status" value="1"/>
</dbReference>
<dbReference type="GO" id="GO:0071949">
    <property type="term" value="F:FAD binding"/>
    <property type="evidence" value="ECO:0007669"/>
    <property type="project" value="TreeGrafter"/>
</dbReference>
<feature type="binding site" evidence="3">
    <location>
        <begin position="186"/>
        <end position="188"/>
    </location>
    <ligand>
        <name>FAD</name>
        <dbReference type="ChEBI" id="CHEBI:57692"/>
    </ligand>
</feature>
<dbReference type="SUPFAM" id="SSF48173">
    <property type="entry name" value="Cryptochrome/photolyase FAD-binding domain"/>
    <property type="match status" value="1"/>
</dbReference>
<dbReference type="InterPro" id="IPR036134">
    <property type="entry name" value="Crypto/Photolyase_FAD-like_sf"/>
</dbReference>
<keyword evidence="6" id="KW-0456">Lyase</keyword>
<evidence type="ECO:0000313" key="7">
    <source>
        <dbReference type="Proteomes" id="UP000273500"/>
    </source>
</evidence>
<dbReference type="GO" id="GO:0003677">
    <property type="term" value="F:DNA binding"/>
    <property type="evidence" value="ECO:0007669"/>
    <property type="project" value="TreeGrafter"/>
</dbReference>
<keyword evidence="7" id="KW-1185">Reference proteome</keyword>
<dbReference type="RefSeq" id="WP_125418548.1">
    <property type="nucleotide sequence ID" value="NZ_RWIT01000002.1"/>
</dbReference>
<keyword evidence="1 3" id="KW-0285">Flavoprotein</keyword>
<dbReference type="GO" id="GO:0043153">
    <property type="term" value="P:entrainment of circadian clock by photoperiod"/>
    <property type="evidence" value="ECO:0007669"/>
    <property type="project" value="TreeGrafter"/>
</dbReference>
<dbReference type="PANTHER" id="PTHR11455:SF18">
    <property type="entry name" value="SI:CH1073-390K14.1"/>
    <property type="match status" value="1"/>
</dbReference>
<dbReference type="Pfam" id="PF03441">
    <property type="entry name" value="FAD_binding_7"/>
    <property type="match status" value="1"/>
</dbReference>
<dbReference type="PANTHER" id="PTHR11455">
    <property type="entry name" value="CRYPTOCHROME"/>
    <property type="match status" value="1"/>
</dbReference>
<evidence type="ECO:0000256" key="1">
    <source>
        <dbReference type="ARBA" id="ARBA00022630"/>
    </source>
</evidence>
<comment type="cofactor">
    <cofactor evidence="3">
        <name>FAD</name>
        <dbReference type="ChEBI" id="CHEBI:57692"/>
    </cofactor>
    <text evidence="3">Binds 1 FAD per subunit.</text>
</comment>
<dbReference type="OrthoDB" id="9772484at2"/>